<proteinExistence type="predicted"/>
<dbReference type="CDD" id="cd00077">
    <property type="entry name" value="HDc"/>
    <property type="match status" value="1"/>
</dbReference>
<protein>
    <recommendedName>
        <fullName evidence="1">HD-GYP domain-containing protein</fullName>
    </recommendedName>
</protein>
<dbReference type="PANTHER" id="PTHR43155">
    <property type="entry name" value="CYCLIC DI-GMP PHOSPHODIESTERASE PA4108-RELATED"/>
    <property type="match status" value="1"/>
</dbReference>
<dbReference type="RefSeq" id="WP_171161945.1">
    <property type="nucleotide sequence ID" value="NZ_CP053073.1"/>
</dbReference>
<feature type="domain" description="HD-GYP" evidence="1">
    <location>
        <begin position="253"/>
        <end position="449"/>
    </location>
</feature>
<dbReference type="InterPro" id="IPR003607">
    <property type="entry name" value="HD/PDEase_dom"/>
</dbReference>
<dbReference type="Pfam" id="PF11871">
    <property type="entry name" value="DUF3391"/>
    <property type="match status" value="1"/>
</dbReference>
<name>A0A6M4H8I4_9PROT</name>
<accession>A0A6M4H8I4</accession>
<gene>
    <name evidence="2" type="ORF">DSM104440_01839</name>
</gene>
<organism evidence="2 3">
    <name type="scientific">Usitatibacter palustris</name>
    <dbReference type="NCBI Taxonomy" id="2732487"/>
    <lineage>
        <taxon>Bacteria</taxon>
        <taxon>Pseudomonadati</taxon>
        <taxon>Pseudomonadota</taxon>
        <taxon>Betaproteobacteria</taxon>
        <taxon>Nitrosomonadales</taxon>
        <taxon>Usitatibacteraceae</taxon>
        <taxon>Usitatibacter</taxon>
    </lineage>
</organism>
<dbReference type="AlphaFoldDB" id="A0A6M4H8I4"/>
<dbReference type="Gene3D" id="1.10.3210.10">
    <property type="entry name" value="Hypothetical protein af1432"/>
    <property type="match status" value="1"/>
</dbReference>
<dbReference type="InterPro" id="IPR037522">
    <property type="entry name" value="HD_GYP_dom"/>
</dbReference>
<dbReference type="InParanoid" id="A0A6M4H8I4"/>
<dbReference type="PROSITE" id="PS51832">
    <property type="entry name" value="HD_GYP"/>
    <property type="match status" value="1"/>
</dbReference>
<sequence>METKVYTTDLRVGMFVADLDRPWVDTPFLLQGFLIEDDGQIHELRSHCEYVIIDRARSTGDQYAAPAIINIGATGSRATSPPPAQGKVITPNTSAVAPPPEVQVVKPATAVAPPDDGKTIRLEDVFARGGVRAPGGGADSAGEQGEGVIGRTFGRLKGLFGRKEERHDEPARPAIPAVVEETPEEFNARAALLPPGVAVQTYRDQVPVEVEVVKAREVFARTDDVLEKLVTDIRLGEMLEVEEIEEVVNDMVESVVRNPDALMWVARLREQDITTYGHGLQVAVYLTAFGRQLGFPKPQLALLGQIGLLLDIGKIRLPKELLEKQGRLSPEEFEAAKTHVQHGLDILSDTPNFHPEVIEGIAQHHERVNGSGYPNKLQGTDISLFGRMAGIADCFAAITKRRPYAEAVSSYEAMRSLSSWAGEFFQEALVQQFISSVGVFPVGSLIELSTGEVAIVVAHNKVRRLKPRVLVVTGPDKTAVGFPSLVDLLYDPKTSDDQPIFIRRGLAAGAFGLDLKDFYLA</sequence>
<dbReference type="InterPro" id="IPR021812">
    <property type="entry name" value="DUF3391"/>
</dbReference>
<evidence type="ECO:0000313" key="2">
    <source>
        <dbReference type="EMBL" id="QJR15023.1"/>
    </source>
</evidence>
<dbReference type="SUPFAM" id="SSF109604">
    <property type="entry name" value="HD-domain/PDEase-like"/>
    <property type="match status" value="1"/>
</dbReference>
<evidence type="ECO:0000313" key="3">
    <source>
        <dbReference type="Proteomes" id="UP000503096"/>
    </source>
</evidence>
<evidence type="ECO:0000259" key="1">
    <source>
        <dbReference type="PROSITE" id="PS51832"/>
    </source>
</evidence>
<keyword evidence="3" id="KW-1185">Reference proteome</keyword>
<dbReference type="Pfam" id="PF13487">
    <property type="entry name" value="HD_5"/>
    <property type="match status" value="1"/>
</dbReference>
<dbReference type="PANTHER" id="PTHR43155:SF2">
    <property type="entry name" value="CYCLIC DI-GMP PHOSPHODIESTERASE PA4108"/>
    <property type="match status" value="1"/>
</dbReference>
<dbReference type="EMBL" id="CP053073">
    <property type="protein sequence ID" value="QJR15023.1"/>
    <property type="molecule type" value="Genomic_DNA"/>
</dbReference>
<reference evidence="2 3" key="1">
    <citation type="submission" date="2020-04" db="EMBL/GenBank/DDBJ databases">
        <title>Usitatibacter rugosus gen. nov., sp. nov. and Usitatibacter palustris sp. nov., novel members of Usitatibacteraceae fam. nov. within the order Nitrosomonadales isolated from soil.</title>
        <authorList>
            <person name="Huber K.J."/>
            <person name="Neumann-Schaal M."/>
            <person name="Geppert A."/>
            <person name="Luckner M."/>
            <person name="Wanner G."/>
            <person name="Overmann J."/>
        </authorList>
    </citation>
    <scope>NUCLEOTIDE SEQUENCE [LARGE SCALE GENOMIC DNA]</scope>
    <source>
        <strain evidence="2 3">Swamp67</strain>
    </source>
</reference>
<dbReference type="GO" id="GO:0008081">
    <property type="term" value="F:phosphoric diester hydrolase activity"/>
    <property type="evidence" value="ECO:0007669"/>
    <property type="project" value="UniProtKB-ARBA"/>
</dbReference>
<dbReference type="Proteomes" id="UP000503096">
    <property type="component" value="Chromosome"/>
</dbReference>
<dbReference type="KEGG" id="upl:DSM104440_01839"/>